<sequence>VITDVAMKNDIVASQDVNLSKG</sequence>
<feature type="non-terminal residue" evidence="1">
    <location>
        <position position="1"/>
    </location>
</feature>
<dbReference type="AlphaFoldDB" id="A0A0F9EDJ9"/>
<reference evidence="1" key="1">
    <citation type="journal article" date="2015" name="Nature">
        <title>Complex archaea that bridge the gap between prokaryotes and eukaryotes.</title>
        <authorList>
            <person name="Spang A."/>
            <person name="Saw J.H."/>
            <person name="Jorgensen S.L."/>
            <person name="Zaremba-Niedzwiedzka K."/>
            <person name="Martijn J."/>
            <person name="Lind A.E."/>
            <person name="van Eijk R."/>
            <person name="Schleper C."/>
            <person name="Guy L."/>
            <person name="Ettema T.J."/>
        </authorList>
    </citation>
    <scope>NUCLEOTIDE SEQUENCE</scope>
</reference>
<accession>A0A0F9EDJ9</accession>
<dbReference type="EMBL" id="LAZR01035282">
    <property type="protein sequence ID" value="KKL27926.1"/>
    <property type="molecule type" value="Genomic_DNA"/>
</dbReference>
<proteinExistence type="predicted"/>
<organism evidence="1">
    <name type="scientific">marine sediment metagenome</name>
    <dbReference type="NCBI Taxonomy" id="412755"/>
    <lineage>
        <taxon>unclassified sequences</taxon>
        <taxon>metagenomes</taxon>
        <taxon>ecological metagenomes</taxon>
    </lineage>
</organism>
<comment type="caution">
    <text evidence="1">The sequence shown here is derived from an EMBL/GenBank/DDBJ whole genome shotgun (WGS) entry which is preliminary data.</text>
</comment>
<protein>
    <submittedName>
        <fullName evidence="1">Uncharacterized protein</fullName>
    </submittedName>
</protein>
<evidence type="ECO:0000313" key="1">
    <source>
        <dbReference type="EMBL" id="KKL27926.1"/>
    </source>
</evidence>
<name>A0A0F9EDJ9_9ZZZZ</name>
<gene>
    <name evidence="1" type="ORF">LCGC14_2380250</name>
</gene>